<dbReference type="EMBL" id="CP021422">
    <property type="protein sequence ID" value="ASB41599.1"/>
    <property type="molecule type" value="Genomic_DNA"/>
</dbReference>
<dbReference type="GO" id="GO:0003677">
    <property type="term" value="F:DNA binding"/>
    <property type="evidence" value="ECO:0007669"/>
    <property type="project" value="UniProtKB-UniRule"/>
</dbReference>
<protein>
    <recommendedName>
        <fullName evidence="2">Nucleoid-associated protein ADH66_13600</fullName>
    </recommendedName>
</protein>
<dbReference type="Gene3D" id="3.30.1310.10">
    <property type="entry name" value="Nucleoid-associated protein YbaB-like domain"/>
    <property type="match status" value="1"/>
</dbReference>
<sequence length="116" mass="12345">MKARLPQGYQTPGAANLQQLARQAQKMQEQMEAITEELEQKEYTATAGGDAVRATVTGKLEVKNVEIKPEVIDPEDAEMLGDLVTAAVNAALSQANAEKEERMSAVSGGASIPGLF</sequence>
<dbReference type="Proteomes" id="UP000596035">
    <property type="component" value="Chromosome"/>
</dbReference>
<dbReference type="AlphaFoldDB" id="A0A1Z2XT74"/>
<comment type="subcellular location">
    <subcellularLocation>
        <location evidence="2">Cytoplasm</location>
        <location evidence="2">Nucleoid</location>
    </subcellularLocation>
</comment>
<gene>
    <name evidence="5" type="ORF">ADH66_13600</name>
    <name evidence="6" type="ORF">I5Q82_03940</name>
</gene>
<dbReference type="KEGG" id="amur:ADH66_13600"/>
<evidence type="ECO:0000313" key="6">
    <source>
        <dbReference type="EMBL" id="QQR30858.1"/>
    </source>
</evidence>
<comment type="function">
    <text evidence="2">Binds to DNA and alters its conformation. May be involved in regulation of gene expression, nucleoid organization and DNA protection.</text>
</comment>
<evidence type="ECO:0000256" key="2">
    <source>
        <dbReference type="HAMAP-Rule" id="MF_00274"/>
    </source>
</evidence>
<reference evidence="5" key="1">
    <citation type="journal article" date="2017" name="Genome Announc.">
        <title>High-Quality Whole-Genome Sequences of the Oligo-Mouse-Microbiota Bacterial Community.</title>
        <authorList>
            <person name="Garzetti D."/>
            <person name="Brugiroux S."/>
            <person name="Bunk B."/>
            <person name="Pukall R."/>
            <person name="McCoy K.D."/>
            <person name="Macpherson A.J."/>
            <person name="Stecher B."/>
        </authorList>
    </citation>
    <scope>NUCLEOTIDE SEQUENCE</scope>
    <source>
        <strain evidence="5">KB18</strain>
    </source>
</reference>
<dbReference type="GO" id="GO:0043590">
    <property type="term" value="C:bacterial nucleoid"/>
    <property type="evidence" value="ECO:0007669"/>
    <property type="project" value="UniProtKB-UniRule"/>
</dbReference>
<dbReference type="InterPro" id="IPR004401">
    <property type="entry name" value="YbaB/EbfC"/>
</dbReference>
<dbReference type="EMBL" id="CP065321">
    <property type="protein sequence ID" value="QQR30858.1"/>
    <property type="molecule type" value="Genomic_DNA"/>
</dbReference>
<accession>A0A1Z2XT74</accession>
<dbReference type="HAMAP" id="MF_00274">
    <property type="entry name" value="DNA_YbaB_EbfC"/>
    <property type="match status" value="1"/>
</dbReference>
<dbReference type="RefSeq" id="WP_066539612.1">
    <property type="nucleotide sequence ID" value="NZ_CAJTCQ010000005.1"/>
</dbReference>
<name>A0A1Z2XT74_9FIRM</name>
<evidence type="ECO:0000313" key="8">
    <source>
        <dbReference type="Proteomes" id="UP000596035"/>
    </source>
</evidence>
<dbReference type="SUPFAM" id="SSF82607">
    <property type="entry name" value="YbaB-like"/>
    <property type="match status" value="1"/>
</dbReference>
<dbReference type="PIRSF" id="PIRSF004555">
    <property type="entry name" value="UCP004555"/>
    <property type="match status" value="1"/>
</dbReference>
<keyword evidence="7" id="KW-1185">Reference proteome</keyword>
<keyword evidence="2" id="KW-0963">Cytoplasm</keyword>
<dbReference type="PANTHER" id="PTHR33449">
    <property type="entry name" value="NUCLEOID-ASSOCIATED PROTEIN YBAB"/>
    <property type="match status" value="1"/>
</dbReference>
<organism evidence="6 8">
    <name type="scientific">Acutalibacter muris</name>
    <dbReference type="NCBI Taxonomy" id="1796620"/>
    <lineage>
        <taxon>Bacteria</taxon>
        <taxon>Bacillati</taxon>
        <taxon>Bacillota</taxon>
        <taxon>Clostridia</taxon>
        <taxon>Eubacteriales</taxon>
        <taxon>Acutalibacteraceae</taxon>
        <taxon>Acutalibacter</taxon>
    </lineage>
</organism>
<dbReference type="NCBIfam" id="TIGR00103">
    <property type="entry name" value="DNA_YbaB_EbfC"/>
    <property type="match status" value="1"/>
</dbReference>
<proteinExistence type="inferred from homology"/>
<evidence type="ECO:0000313" key="7">
    <source>
        <dbReference type="Proteomes" id="UP000196710"/>
    </source>
</evidence>
<evidence type="ECO:0000256" key="3">
    <source>
        <dbReference type="SAM" id="Coils"/>
    </source>
</evidence>
<keyword evidence="3" id="KW-0175">Coiled coil</keyword>
<reference evidence="7" key="2">
    <citation type="submission" date="2017-05" db="EMBL/GenBank/DDBJ databases">
        <title>Improved OligoMM genomes.</title>
        <authorList>
            <person name="Garzetti D."/>
        </authorList>
    </citation>
    <scope>NUCLEOTIDE SEQUENCE [LARGE SCALE GENOMIC DNA]</scope>
    <source>
        <strain evidence="7">KB18</strain>
    </source>
</reference>
<evidence type="ECO:0000256" key="4">
    <source>
        <dbReference type="SAM" id="MobiDB-lite"/>
    </source>
</evidence>
<dbReference type="PANTHER" id="PTHR33449:SF1">
    <property type="entry name" value="NUCLEOID-ASSOCIATED PROTEIN YBAB"/>
    <property type="match status" value="1"/>
</dbReference>
<comment type="similarity">
    <text evidence="2">Belongs to the YbaB/EbfC family.</text>
</comment>
<reference evidence="6 8" key="3">
    <citation type="submission" date="2020-11" db="EMBL/GenBank/DDBJ databases">
        <title>Closed and high quality bacterial genomes of the OMM12 community.</title>
        <authorList>
            <person name="Marbouty M."/>
            <person name="Lamy-Besnier Q."/>
            <person name="Debarbieux L."/>
            <person name="Koszul R."/>
        </authorList>
    </citation>
    <scope>NUCLEOTIDE SEQUENCE [LARGE SCALE GENOMIC DNA]</scope>
    <source>
        <strain evidence="6 8">KB18</strain>
    </source>
</reference>
<dbReference type="Pfam" id="PF02575">
    <property type="entry name" value="YbaB_DNA_bd"/>
    <property type="match status" value="1"/>
</dbReference>
<feature type="region of interest" description="Disordered" evidence="4">
    <location>
        <begin position="96"/>
        <end position="116"/>
    </location>
</feature>
<dbReference type="GO" id="GO:0005829">
    <property type="term" value="C:cytosol"/>
    <property type="evidence" value="ECO:0007669"/>
    <property type="project" value="TreeGrafter"/>
</dbReference>
<evidence type="ECO:0000313" key="5">
    <source>
        <dbReference type="EMBL" id="ASB41599.1"/>
    </source>
</evidence>
<dbReference type="InterPro" id="IPR036894">
    <property type="entry name" value="YbaB-like_sf"/>
</dbReference>
<dbReference type="Proteomes" id="UP000196710">
    <property type="component" value="Chromosome"/>
</dbReference>
<evidence type="ECO:0000256" key="1">
    <source>
        <dbReference type="ARBA" id="ARBA00023125"/>
    </source>
</evidence>
<feature type="coiled-coil region" evidence="3">
    <location>
        <begin position="14"/>
        <end position="44"/>
    </location>
</feature>
<keyword evidence="1 2" id="KW-0238">DNA-binding</keyword>
<comment type="subunit">
    <text evidence="2">Homodimer.</text>
</comment>